<feature type="region of interest" description="Disordered" evidence="1">
    <location>
        <begin position="1"/>
        <end position="37"/>
    </location>
</feature>
<accession>A0ABP6NF39</accession>
<protein>
    <recommendedName>
        <fullName evidence="4">Protein kinase domain-containing protein</fullName>
    </recommendedName>
</protein>
<dbReference type="SUPFAM" id="SSF56112">
    <property type="entry name" value="Protein kinase-like (PK-like)"/>
    <property type="match status" value="1"/>
</dbReference>
<comment type="caution">
    <text evidence="2">The sequence shown here is derived from an EMBL/GenBank/DDBJ whole genome shotgun (WGS) entry which is preliminary data.</text>
</comment>
<reference evidence="3" key="1">
    <citation type="journal article" date="2019" name="Int. J. Syst. Evol. Microbiol.">
        <title>The Global Catalogue of Microorganisms (GCM) 10K type strain sequencing project: providing services to taxonomists for standard genome sequencing and annotation.</title>
        <authorList>
            <consortium name="The Broad Institute Genomics Platform"/>
            <consortium name="The Broad Institute Genome Sequencing Center for Infectious Disease"/>
            <person name="Wu L."/>
            <person name="Ma J."/>
        </authorList>
    </citation>
    <scope>NUCLEOTIDE SEQUENCE [LARGE SCALE GENOMIC DNA]</scope>
    <source>
        <strain evidence="3">JCM 9373</strain>
    </source>
</reference>
<evidence type="ECO:0000256" key="1">
    <source>
        <dbReference type="SAM" id="MobiDB-lite"/>
    </source>
</evidence>
<evidence type="ECO:0000313" key="2">
    <source>
        <dbReference type="EMBL" id="GAA3144007.1"/>
    </source>
</evidence>
<dbReference type="Gene3D" id="1.10.510.10">
    <property type="entry name" value="Transferase(Phosphotransferase) domain 1"/>
    <property type="match status" value="1"/>
</dbReference>
<dbReference type="Proteomes" id="UP001500320">
    <property type="component" value="Unassembled WGS sequence"/>
</dbReference>
<feature type="compositionally biased region" description="Pro residues" evidence="1">
    <location>
        <begin position="21"/>
        <end position="30"/>
    </location>
</feature>
<sequence>MTAPRPPDPAPARRGGDPAPAARPPGPAPEPARGHPAATTAEAIALVGAATTPRDLFGGDAPRRAYRRLARLLHPDLTSAAGAPEAFARLAALWAAALRGEPDGRDGPGGPAGEAGETVLTTRRGTYRIGRTVRRGATAVLRECSGDLLLKVPLRPADNDLVRREAEALRTLERAGDPLLLPYVPRLAETFRHRAGGVERQVNVISRVPDGFLTLDEVRRRRPVLDPRDAAWIWRRLLVAVGMAHRAGIVHGAVFGHHVLVHPVEHGLVLVDWSQSVPVGAPLTALVARHRADYPPGALARAPATEALDIRLATRCVAALMGVPADGPDGPGAAGDARGVPGSMRAFLRGSLLAPPGDAWRLLRELDELLDDLYGPRRYRPLLL</sequence>
<evidence type="ECO:0008006" key="4">
    <source>
        <dbReference type="Google" id="ProtNLM"/>
    </source>
</evidence>
<gene>
    <name evidence="2" type="ORF">GCM10010466_38930</name>
</gene>
<dbReference type="EMBL" id="BAAAUT010000030">
    <property type="protein sequence ID" value="GAA3144007.1"/>
    <property type="molecule type" value="Genomic_DNA"/>
</dbReference>
<proteinExistence type="predicted"/>
<name>A0ABP6NF39_9ACTN</name>
<feature type="compositionally biased region" description="Pro residues" evidence="1">
    <location>
        <begin position="1"/>
        <end position="10"/>
    </location>
</feature>
<dbReference type="RefSeq" id="WP_344861483.1">
    <property type="nucleotide sequence ID" value="NZ_BAAAUT010000030.1"/>
</dbReference>
<evidence type="ECO:0000313" key="3">
    <source>
        <dbReference type="Proteomes" id="UP001500320"/>
    </source>
</evidence>
<keyword evidence="3" id="KW-1185">Reference proteome</keyword>
<organism evidence="2 3">
    <name type="scientific">Planomonospora alba</name>
    <dbReference type="NCBI Taxonomy" id="161354"/>
    <lineage>
        <taxon>Bacteria</taxon>
        <taxon>Bacillati</taxon>
        <taxon>Actinomycetota</taxon>
        <taxon>Actinomycetes</taxon>
        <taxon>Streptosporangiales</taxon>
        <taxon>Streptosporangiaceae</taxon>
        <taxon>Planomonospora</taxon>
    </lineage>
</organism>
<dbReference type="Pfam" id="PF06293">
    <property type="entry name" value="Kdo"/>
    <property type="match status" value="1"/>
</dbReference>
<dbReference type="InterPro" id="IPR011009">
    <property type="entry name" value="Kinase-like_dom_sf"/>
</dbReference>